<evidence type="ECO:0000313" key="6">
    <source>
        <dbReference type="Proteomes" id="UP000634136"/>
    </source>
</evidence>
<feature type="compositionally biased region" description="Gly residues" evidence="3">
    <location>
        <begin position="171"/>
        <end position="183"/>
    </location>
</feature>
<sequence length="244" mass="25639">MAFINKIGKLLKQSAVKHINLEFSASTPSIYQAIRSMSSARVFVGGVSYSTDEMSLREAFARYGEVIDARIIMDRETGRSRGFGFVTFTSTEEASSAIQALDGQDLHGRRIRVNFATERARPGFGGGGGGFYGGGGGGGGSGGYARSNYGGDDSYRSPSYGSSGGGFRSGGNYGAPEGAGGGNYQFNENSGGDQGFASSELSSNSALGDDEGQFGSNQNEETGIDNEDSFKDNNDEDDLKETRQ</sequence>
<dbReference type="Pfam" id="PF00076">
    <property type="entry name" value="RRM_1"/>
    <property type="match status" value="1"/>
</dbReference>
<evidence type="ECO:0000259" key="4">
    <source>
        <dbReference type="PROSITE" id="PS50102"/>
    </source>
</evidence>
<feature type="compositionally biased region" description="Polar residues" evidence="3">
    <location>
        <begin position="185"/>
        <end position="206"/>
    </location>
</feature>
<dbReference type="OrthoDB" id="439808at2759"/>
<organism evidence="5 6">
    <name type="scientific">Senna tora</name>
    <dbReference type="NCBI Taxonomy" id="362788"/>
    <lineage>
        <taxon>Eukaryota</taxon>
        <taxon>Viridiplantae</taxon>
        <taxon>Streptophyta</taxon>
        <taxon>Embryophyta</taxon>
        <taxon>Tracheophyta</taxon>
        <taxon>Spermatophyta</taxon>
        <taxon>Magnoliopsida</taxon>
        <taxon>eudicotyledons</taxon>
        <taxon>Gunneridae</taxon>
        <taxon>Pentapetalae</taxon>
        <taxon>rosids</taxon>
        <taxon>fabids</taxon>
        <taxon>Fabales</taxon>
        <taxon>Fabaceae</taxon>
        <taxon>Caesalpinioideae</taxon>
        <taxon>Cassia clade</taxon>
        <taxon>Senna</taxon>
    </lineage>
</organism>
<protein>
    <submittedName>
        <fullName evidence="5">Glycine-rich RNA-binding protein 4, mitochondrial-like</fullName>
    </submittedName>
</protein>
<name>A0A834SFQ3_9FABA</name>
<evidence type="ECO:0000256" key="2">
    <source>
        <dbReference type="PROSITE-ProRule" id="PRU00176"/>
    </source>
</evidence>
<dbReference type="Gene3D" id="3.30.70.330">
    <property type="match status" value="1"/>
</dbReference>
<dbReference type="CDD" id="cd21608">
    <property type="entry name" value="RRM2_NsCP33_like"/>
    <property type="match status" value="1"/>
</dbReference>
<dbReference type="PANTHER" id="PTHR48027">
    <property type="entry name" value="HETEROGENEOUS NUCLEAR RIBONUCLEOPROTEIN 87F-RELATED"/>
    <property type="match status" value="1"/>
</dbReference>
<evidence type="ECO:0000256" key="3">
    <source>
        <dbReference type="SAM" id="MobiDB-lite"/>
    </source>
</evidence>
<accession>A0A834SFQ3</accession>
<proteinExistence type="predicted"/>
<dbReference type="Proteomes" id="UP000634136">
    <property type="component" value="Unassembled WGS sequence"/>
</dbReference>
<dbReference type="InterPro" id="IPR012677">
    <property type="entry name" value="Nucleotide-bd_a/b_plait_sf"/>
</dbReference>
<comment type="caution">
    <text evidence="5">The sequence shown here is derived from an EMBL/GenBank/DDBJ whole genome shotgun (WGS) entry which is preliminary data.</text>
</comment>
<dbReference type="InterPro" id="IPR035979">
    <property type="entry name" value="RBD_domain_sf"/>
</dbReference>
<feature type="compositionally biased region" description="Acidic residues" evidence="3">
    <location>
        <begin position="234"/>
        <end position="244"/>
    </location>
</feature>
<dbReference type="InterPro" id="IPR052462">
    <property type="entry name" value="SLIRP/GR-RBP-like"/>
</dbReference>
<feature type="domain" description="RRM" evidence="4">
    <location>
        <begin position="40"/>
        <end position="118"/>
    </location>
</feature>
<dbReference type="FunFam" id="3.30.70.330:FF:000631">
    <property type="entry name" value="Glycine-rich RNA-binding protein 3, mitochondrial"/>
    <property type="match status" value="1"/>
</dbReference>
<dbReference type="PROSITE" id="PS50102">
    <property type="entry name" value="RRM"/>
    <property type="match status" value="1"/>
</dbReference>
<keyword evidence="6" id="KW-1185">Reference proteome</keyword>
<reference evidence="5" key="1">
    <citation type="submission" date="2020-09" db="EMBL/GenBank/DDBJ databases">
        <title>Genome-Enabled Discovery of Anthraquinone Biosynthesis in Senna tora.</title>
        <authorList>
            <person name="Kang S.-H."/>
            <person name="Pandey R.P."/>
            <person name="Lee C.-M."/>
            <person name="Sim J.-S."/>
            <person name="Jeong J.-T."/>
            <person name="Choi B.-S."/>
            <person name="Jung M."/>
            <person name="Ginzburg D."/>
            <person name="Zhao K."/>
            <person name="Won S.Y."/>
            <person name="Oh T.-J."/>
            <person name="Yu Y."/>
            <person name="Kim N.-H."/>
            <person name="Lee O.R."/>
            <person name="Lee T.-H."/>
            <person name="Bashyal P."/>
            <person name="Kim T.-S."/>
            <person name="Lee W.-H."/>
            <person name="Kawkins C."/>
            <person name="Kim C.-K."/>
            <person name="Kim J.S."/>
            <person name="Ahn B.O."/>
            <person name="Rhee S.Y."/>
            <person name="Sohng J.K."/>
        </authorList>
    </citation>
    <scope>NUCLEOTIDE SEQUENCE</scope>
    <source>
        <tissue evidence="5">Leaf</tissue>
    </source>
</reference>
<dbReference type="AlphaFoldDB" id="A0A834SFQ3"/>
<dbReference type="InterPro" id="IPR048289">
    <property type="entry name" value="RRM2_NsCP33-like"/>
</dbReference>
<dbReference type="SMART" id="SM00360">
    <property type="entry name" value="RRM"/>
    <property type="match status" value="1"/>
</dbReference>
<evidence type="ECO:0000313" key="5">
    <source>
        <dbReference type="EMBL" id="KAF7803078.1"/>
    </source>
</evidence>
<dbReference type="InterPro" id="IPR000504">
    <property type="entry name" value="RRM_dom"/>
</dbReference>
<evidence type="ECO:0000256" key="1">
    <source>
        <dbReference type="ARBA" id="ARBA00022884"/>
    </source>
</evidence>
<dbReference type="EMBL" id="JAAIUW010000013">
    <property type="protein sequence ID" value="KAF7803078.1"/>
    <property type="molecule type" value="Genomic_DNA"/>
</dbReference>
<gene>
    <name evidence="5" type="ORF">G2W53_042189</name>
</gene>
<keyword evidence="1 2" id="KW-0694">RNA-binding</keyword>
<dbReference type="SUPFAM" id="SSF54928">
    <property type="entry name" value="RNA-binding domain, RBD"/>
    <property type="match status" value="1"/>
</dbReference>
<dbReference type="GO" id="GO:0003723">
    <property type="term" value="F:RNA binding"/>
    <property type="evidence" value="ECO:0007669"/>
    <property type="project" value="UniProtKB-UniRule"/>
</dbReference>
<feature type="region of interest" description="Disordered" evidence="3">
    <location>
        <begin position="171"/>
        <end position="244"/>
    </location>
</feature>